<evidence type="ECO:0000256" key="4">
    <source>
        <dbReference type="ARBA" id="ARBA00022475"/>
    </source>
</evidence>
<evidence type="ECO:0000256" key="5">
    <source>
        <dbReference type="ARBA" id="ARBA00022692"/>
    </source>
</evidence>
<evidence type="ECO:0000313" key="13">
    <source>
        <dbReference type="Proteomes" id="UP000261032"/>
    </source>
</evidence>
<dbReference type="PROSITE" id="PS50928">
    <property type="entry name" value="ABC_TM1"/>
    <property type="match status" value="1"/>
</dbReference>
<evidence type="ECO:0000256" key="7">
    <source>
        <dbReference type="ARBA" id="ARBA00022989"/>
    </source>
</evidence>
<proteinExistence type="inferred from homology"/>
<dbReference type="Gene3D" id="1.10.3720.10">
    <property type="entry name" value="MetI-like"/>
    <property type="match status" value="1"/>
</dbReference>
<feature type="domain" description="ABC transmembrane type-1" evidence="10">
    <location>
        <begin position="22"/>
        <end position="221"/>
    </location>
</feature>
<dbReference type="EMBL" id="JAQLKE010000010">
    <property type="protein sequence ID" value="MDB7083714.1"/>
    <property type="molecule type" value="Genomic_DNA"/>
</dbReference>
<dbReference type="InterPro" id="IPR035906">
    <property type="entry name" value="MetI-like_sf"/>
</dbReference>
<dbReference type="RefSeq" id="WP_003535585.1">
    <property type="nucleotide sequence ID" value="NZ_AP031443.1"/>
</dbReference>
<feature type="transmembrane region" description="Helical" evidence="9">
    <location>
        <begin position="203"/>
        <end position="224"/>
    </location>
</feature>
<evidence type="ECO:0000256" key="9">
    <source>
        <dbReference type="RuleBase" id="RU363032"/>
    </source>
</evidence>
<protein>
    <submittedName>
        <fullName evidence="12">Amino acid ABC transporter permease</fullName>
    </submittedName>
</protein>
<feature type="transmembrane region" description="Helical" evidence="9">
    <location>
        <begin position="96"/>
        <end position="118"/>
    </location>
</feature>
<keyword evidence="6" id="KW-0029">Amino-acid transport</keyword>
<dbReference type="InterPro" id="IPR043429">
    <property type="entry name" value="ArtM/GltK/GlnP/TcyL/YhdX-like"/>
</dbReference>
<organism evidence="12 13">
    <name type="scientific">Thomasclavelia ramosa</name>
    <dbReference type="NCBI Taxonomy" id="1547"/>
    <lineage>
        <taxon>Bacteria</taxon>
        <taxon>Bacillati</taxon>
        <taxon>Bacillota</taxon>
        <taxon>Erysipelotrichia</taxon>
        <taxon>Erysipelotrichales</taxon>
        <taxon>Coprobacillaceae</taxon>
        <taxon>Thomasclavelia</taxon>
    </lineage>
</organism>
<reference evidence="11" key="2">
    <citation type="submission" date="2023-01" db="EMBL/GenBank/DDBJ databases">
        <title>Human gut microbiome strain richness.</title>
        <authorList>
            <person name="Chen-Liaw A."/>
        </authorList>
    </citation>
    <scope>NUCLEOTIDE SEQUENCE</scope>
    <source>
        <strain evidence="11">1001217st2_G6_1001217B_191108</strain>
    </source>
</reference>
<evidence type="ECO:0000259" key="10">
    <source>
        <dbReference type="PROSITE" id="PS50928"/>
    </source>
</evidence>
<accession>A0A3E3ED58</accession>
<feature type="transmembrane region" description="Helical" evidence="9">
    <location>
        <begin position="176"/>
        <end position="197"/>
    </location>
</feature>
<keyword evidence="8 9" id="KW-0472">Membrane</keyword>
<dbReference type="InterPro" id="IPR010065">
    <property type="entry name" value="AA_ABC_transptr_permease_3TM"/>
</dbReference>
<dbReference type="NCBIfam" id="TIGR01726">
    <property type="entry name" value="HEQRo_perm_3TM"/>
    <property type="match status" value="1"/>
</dbReference>
<keyword evidence="4" id="KW-1003">Cell membrane</keyword>
<dbReference type="GO" id="GO:0006865">
    <property type="term" value="P:amino acid transport"/>
    <property type="evidence" value="ECO:0007669"/>
    <property type="project" value="UniProtKB-KW"/>
</dbReference>
<keyword evidence="5 9" id="KW-0812">Transmembrane</keyword>
<dbReference type="PANTHER" id="PTHR30614">
    <property type="entry name" value="MEMBRANE COMPONENT OF AMINO ACID ABC TRANSPORTER"/>
    <property type="match status" value="1"/>
</dbReference>
<name>A0A3E3ED58_9FIRM</name>
<dbReference type="Pfam" id="PF00528">
    <property type="entry name" value="BPD_transp_1"/>
    <property type="match status" value="1"/>
</dbReference>
<dbReference type="InterPro" id="IPR000515">
    <property type="entry name" value="MetI-like"/>
</dbReference>
<dbReference type="Proteomes" id="UP000261032">
    <property type="component" value="Unassembled WGS sequence"/>
</dbReference>
<dbReference type="GO" id="GO:0022857">
    <property type="term" value="F:transmembrane transporter activity"/>
    <property type="evidence" value="ECO:0007669"/>
    <property type="project" value="InterPro"/>
</dbReference>
<evidence type="ECO:0000313" key="12">
    <source>
        <dbReference type="EMBL" id="RGD85466.1"/>
    </source>
</evidence>
<comment type="subcellular location">
    <subcellularLocation>
        <location evidence="1 9">Cell membrane</location>
        <topology evidence="1 9">Multi-pass membrane protein</topology>
    </subcellularLocation>
</comment>
<dbReference type="SUPFAM" id="SSF161098">
    <property type="entry name" value="MetI-like"/>
    <property type="match status" value="1"/>
</dbReference>
<evidence type="ECO:0000256" key="1">
    <source>
        <dbReference type="ARBA" id="ARBA00004651"/>
    </source>
</evidence>
<evidence type="ECO:0000256" key="8">
    <source>
        <dbReference type="ARBA" id="ARBA00023136"/>
    </source>
</evidence>
<dbReference type="PANTHER" id="PTHR30614:SF20">
    <property type="entry name" value="GLUTAMINE TRANSPORT SYSTEM PERMEASE PROTEIN GLNP"/>
    <property type="match status" value="1"/>
</dbReference>
<evidence type="ECO:0000313" key="11">
    <source>
        <dbReference type="EMBL" id="MDB7083714.1"/>
    </source>
</evidence>
<evidence type="ECO:0000256" key="6">
    <source>
        <dbReference type="ARBA" id="ARBA00022970"/>
    </source>
</evidence>
<dbReference type="GO" id="GO:0043190">
    <property type="term" value="C:ATP-binding cassette (ABC) transporter complex"/>
    <property type="evidence" value="ECO:0007669"/>
    <property type="project" value="InterPro"/>
</dbReference>
<feature type="transmembrane region" description="Helical" evidence="9">
    <location>
        <begin position="20"/>
        <end position="46"/>
    </location>
</feature>
<evidence type="ECO:0000256" key="3">
    <source>
        <dbReference type="ARBA" id="ARBA00022448"/>
    </source>
</evidence>
<comment type="caution">
    <text evidence="12">The sequence shown here is derived from an EMBL/GenBank/DDBJ whole genome shotgun (WGS) entry which is preliminary data.</text>
</comment>
<dbReference type="Proteomes" id="UP001211987">
    <property type="component" value="Unassembled WGS sequence"/>
</dbReference>
<dbReference type="CDD" id="cd06261">
    <property type="entry name" value="TM_PBP2"/>
    <property type="match status" value="1"/>
</dbReference>
<dbReference type="EMBL" id="QUSL01000011">
    <property type="protein sequence ID" value="RGD85466.1"/>
    <property type="molecule type" value="Genomic_DNA"/>
</dbReference>
<evidence type="ECO:0000256" key="2">
    <source>
        <dbReference type="ARBA" id="ARBA00010072"/>
    </source>
</evidence>
<gene>
    <name evidence="12" type="ORF">DXB93_08840</name>
    <name evidence="11" type="ORF">PM738_07870</name>
</gene>
<dbReference type="AlphaFoldDB" id="A0A3E3ED58"/>
<sequence length="234" mass="26194">MFDFDKSFTIFLDNFDLFWYGTKITIILALVGTIAGLIIGLLFGAIRATTIDIKDKKIIVLIKKALKIISEIYIWFFRGTPMLVQAMFFYHGLRPFFQWNALTAGIMIISINTGAYMAEIVRSGIQSVDRGQSEGALSLGMTRVQTMKYIILPQAIRNSFPAIGNQFIINIKDSSMLNVIGVVELFFQSSSIAGSTMSYSATFLITCLVYLCLTSIATILLNIIEKRINNPILR</sequence>
<keyword evidence="3 9" id="KW-0813">Transport</keyword>
<keyword evidence="7 9" id="KW-1133">Transmembrane helix</keyword>
<reference evidence="12 13" key="1">
    <citation type="submission" date="2018-08" db="EMBL/GenBank/DDBJ databases">
        <title>A genome reference for cultivated species of the human gut microbiota.</title>
        <authorList>
            <person name="Zou Y."/>
            <person name="Xue W."/>
            <person name="Luo G."/>
        </authorList>
    </citation>
    <scope>NUCLEOTIDE SEQUENCE [LARGE SCALE GENOMIC DNA]</scope>
    <source>
        <strain evidence="12 13">OM06-4</strain>
    </source>
</reference>
<comment type="similarity">
    <text evidence="2">Belongs to the binding-protein-dependent transport system permease family. HisMQ subfamily.</text>
</comment>